<reference evidence="2 4" key="1">
    <citation type="journal article" date="2008" name="Science">
        <title>The Physcomitrella genome reveals evolutionary insights into the conquest of land by plants.</title>
        <authorList>
            <person name="Rensing S."/>
            <person name="Lang D."/>
            <person name="Zimmer A."/>
            <person name="Terry A."/>
            <person name="Salamov A."/>
            <person name="Shapiro H."/>
            <person name="Nishiyama T."/>
            <person name="Perroud P.-F."/>
            <person name="Lindquist E."/>
            <person name="Kamisugi Y."/>
            <person name="Tanahashi T."/>
            <person name="Sakakibara K."/>
            <person name="Fujita T."/>
            <person name="Oishi K."/>
            <person name="Shin-I T."/>
            <person name="Kuroki Y."/>
            <person name="Toyoda A."/>
            <person name="Suzuki Y."/>
            <person name="Hashimoto A."/>
            <person name="Yamaguchi K."/>
            <person name="Sugano A."/>
            <person name="Kohara Y."/>
            <person name="Fujiyama A."/>
            <person name="Anterola A."/>
            <person name="Aoki S."/>
            <person name="Ashton N."/>
            <person name="Barbazuk W.B."/>
            <person name="Barker E."/>
            <person name="Bennetzen J."/>
            <person name="Bezanilla M."/>
            <person name="Blankenship R."/>
            <person name="Cho S.H."/>
            <person name="Dutcher S."/>
            <person name="Estelle M."/>
            <person name="Fawcett J.A."/>
            <person name="Gundlach H."/>
            <person name="Hanada K."/>
            <person name="Heyl A."/>
            <person name="Hicks K.A."/>
            <person name="Hugh J."/>
            <person name="Lohr M."/>
            <person name="Mayer K."/>
            <person name="Melkozernov A."/>
            <person name="Murata T."/>
            <person name="Nelson D."/>
            <person name="Pils B."/>
            <person name="Prigge M."/>
            <person name="Reiss B."/>
            <person name="Renner T."/>
            <person name="Rombauts S."/>
            <person name="Rushton P."/>
            <person name="Sanderfoot A."/>
            <person name="Schween G."/>
            <person name="Shiu S.-H."/>
            <person name="Stueber K."/>
            <person name="Theodoulou F.L."/>
            <person name="Tu H."/>
            <person name="Van de Peer Y."/>
            <person name="Verrier P.J."/>
            <person name="Waters E."/>
            <person name="Wood A."/>
            <person name="Yang L."/>
            <person name="Cove D."/>
            <person name="Cuming A."/>
            <person name="Hasebe M."/>
            <person name="Lucas S."/>
            <person name="Mishler D.B."/>
            <person name="Reski R."/>
            <person name="Grigoriev I."/>
            <person name="Quatrano R.S."/>
            <person name="Boore J.L."/>
        </authorList>
    </citation>
    <scope>NUCLEOTIDE SEQUENCE [LARGE SCALE GENOMIC DNA]</scope>
    <source>
        <strain evidence="3 4">cv. Gransden 2004</strain>
    </source>
</reference>
<dbReference type="Gramene" id="Pp3c8_17830V3.1">
    <property type="protein sequence ID" value="PAC:32965238.CDS.1"/>
    <property type="gene ID" value="Pp3c8_17830"/>
</dbReference>
<evidence type="ECO:0000313" key="3">
    <source>
        <dbReference type="EnsemblPlants" id="PAC:32965238.CDS.1"/>
    </source>
</evidence>
<reference evidence="2 4" key="2">
    <citation type="journal article" date="2018" name="Plant J.">
        <title>The Physcomitrella patens chromosome-scale assembly reveals moss genome structure and evolution.</title>
        <authorList>
            <person name="Lang D."/>
            <person name="Ullrich K.K."/>
            <person name="Murat F."/>
            <person name="Fuchs J."/>
            <person name="Jenkins J."/>
            <person name="Haas F.B."/>
            <person name="Piednoel M."/>
            <person name="Gundlach H."/>
            <person name="Van Bel M."/>
            <person name="Meyberg R."/>
            <person name="Vives C."/>
            <person name="Morata J."/>
            <person name="Symeonidi A."/>
            <person name="Hiss M."/>
            <person name="Muchero W."/>
            <person name="Kamisugi Y."/>
            <person name="Saleh O."/>
            <person name="Blanc G."/>
            <person name="Decker E.L."/>
            <person name="van Gessel N."/>
            <person name="Grimwood J."/>
            <person name="Hayes R.D."/>
            <person name="Graham S.W."/>
            <person name="Gunter L.E."/>
            <person name="McDaniel S.F."/>
            <person name="Hoernstein S.N.W."/>
            <person name="Larsson A."/>
            <person name="Li F.W."/>
            <person name="Perroud P.F."/>
            <person name="Phillips J."/>
            <person name="Ranjan P."/>
            <person name="Rokshar D.S."/>
            <person name="Rothfels C.J."/>
            <person name="Schneider L."/>
            <person name="Shu S."/>
            <person name="Stevenson D.W."/>
            <person name="Thummler F."/>
            <person name="Tillich M."/>
            <person name="Villarreal Aguilar J.C."/>
            <person name="Widiez T."/>
            <person name="Wong G.K."/>
            <person name="Wymore A."/>
            <person name="Zhang Y."/>
            <person name="Zimmer A.D."/>
            <person name="Quatrano R.S."/>
            <person name="Mayer K.F.X."/>
            <person name="Goodstein D."/>
            <person name="Casacuberta J.M."/>
            <person name="Vandepoele K."/>
            <person name="Reski R."/>
            <person name="Cuming A.C."/>
            <person name="Tuskan G.A."/>
            <person name="Maumus F."/>
            <person name="Salse J."/>
            <person name="Schmutz J."/>
            <person name="Rensing S.A."/>
        </authorList>
    </citation>
    <scope>NUCLEOTIDE SEQUENCE [LARGE SCALE GENOMIC DNA]</scope>
    <source>
        <strain evidence="3 4">cv. Gransden 2004</strain>
    </source>
</reference>
<evidence type="ECO:0000313" key="2">
    <source>
        <dbReference type="EMBL" id="PNR49826.1"/>
    </source>
</evidence>
<evidence type="ECO:0000313" key="4">
    <source>
        <dbReference type="Proteomes" id="UP000006727"/>
    </source>
</evidence>
<evidence type="ECO:0000256" key="1">
    <source>
        <dbReference type="SAM" id="MobiDB-lite"/>
    </source>
</evidence>
<reference evidence="3" key="3">
    <citation type="submission" date="2020-12" db="UniProtKB">
        <authorList>
            <consortium name="EnsemblPlants"/>
        </authorList>
    </citation>
    <scope>IDENTIFICATION</scope>
</reference>
<accession>A0A2K1K7T1</accession>
<feature type="region of interest" description="Disordered" evidence="1">
    <location>
        <begin position="71"/>
        <end position="94"/>
    </location>
</feature>
<name>A0A2K1K7T1_PHYPA</name>
<protein>
    <submittedName>
        <fullName evidence="2 3">Uncharacterized protein</fullName>
    </submittedName>
</protein>
<keyword evidence="4" id="KW-1185">Reference proteome</keyword>
<dbReference type="EnsemblPlants" id="Pp3c8_17830V3.1">
    <property type="protein sequence ID" value="PAC:32965238.CDS.1"/>
    <property type="gene ID" value="Pp3c8_17830"/>
</dbReference>
<dbReference type="EMBL" id="ABEU02000008">
    <property type="protein sequence ID" value="PNR49826.1"/>
    <property type="molecule type" value="Genomic_DNA"/>
</dbReference>
<gene>
    <name evidence="2" type="ORF">PHYPA_011722</name>
</gene>
<organism evidence="2">
    <name type="scientific">Physcomitrium patens</name>
    <name type="common">Spreading-leaved earth moss</name>
    <name type="synonym">Physcomitrella patens</name>
    <dbReference type="NCBI Taxonomy" id="3218"/>
    <lineage>
        <taxon>Eukaryota</taxon>
        <taxon>Viridiplantae</taxon>
        <taxon>Streptophyta</taxon>
        <taxon>Embryophyta</taxon>
        <taxon>Bryophyta</taxon>
        <taxon>Bryophytina</taxon>
        <taxon>Bryopsida</taxon>
        <taxon>Funariidae</taxon>
        <taxon>Funariales</taxon>
        <taxon>Funariaceae</taxon>
        <taxon>Physcomitrium</taxon>
    </lineage>
</organism>
<dbReference type="Proteomes" id="UP000006727">
    <property type="component" value="Chromosome 8"/>
</dbReference>
<sequence>MIKPIIWLSSITSSTVFEIQKAIVTISEPKKEKNHKITYYPRLLALMLLACGTAISRHVCKRRFEQFEATRPHTAARVSRRGRRGVTGEEGEDV</sequence>
<proteinExistence type="predicted"/>
<dbReference type="AlphaFoldDB" id="A0A2K1K7T1"/>